<dbReference type="Pfam" id="PF06817">
    <property type="entry name" value="RVT_thumb"/>
    <property type="match status" value="1"/>
</dbReference>
<evidence type="ECO:0000259" key="7">
    <source>
        <dbReference type="Pfam" id="PF06817"/>
    </source>
</evidence>
<evidence type="ECO:0000256" key="5">
    <source>
        <dbReference type="ARBA" id="ARBA00022801"/>
    </source>
</evidence>
<dbReference type="GO" id="GO:0004519">
    <property type="term" value="F:endonuclease activity"/>
    <property type="evidence" value="ECO:0007669"/>
    <property type="project" value="UniProtKB-KW"/>
</dbReference>
<dbReference type="InterPro" id="IPR043128">
    <property type="entry name" value="Rev_trsase/Diguanyl_cyclase"/>
</dbReference>
<name>A0A7L0UPQ6_CHOAC</name>
<evidence type="ECO:0000313" key="9">
    <source>
        <dbReference type="Proteomes" id="UP000568556"/>
    </source>
</evidence>
<organism evidence="8 9">
    <name type="scientific">Chordeiles acutipennis</name>
    <name type="common">Lesser nighthawk</name>
    <name type="synonym">Caprimulgus acutipennis</name>
    <dbReference type="NCBI Taxonomy" id="118183"/>
    <lineage>
        <taxon>Eukaryota</taxon>
        <taxon>Metazoa</taxon>
        <taxon>Chordata</taxon>
        <taxon>Craniata</taxon>
        <taxon>Vertebrata</taxon>
        <taxon>Euteleostomi</taxon>
        <taxon>Archelosauria</taxon>
        <taxon>Archosauria</taxon>
        <taxon>Dinosauria</taxon>
        <taxon>Saurischia</taxon>
        <taxon>Theropoda</taxon>
        <taxon>Coelurosauria</taxon>
        <taxon>Aves</taxon>
        <taxon>Neognathae</taxon>
        <taxon>Neoaves</taxon>
        <taxon>Strisores</taxon>
        <taxon>Caprimulgiformes</taxon>
        <taxon>Caprimulgidae</taxon>
        <taxon>Chordeilinae</taxon>
        <taxon>Chordeiles</taxon>
    </lineage>
</organism>
<sequence length="66" mass="7502">IAYLGTRITPTAVVPQPVKLNLEIKTLHDVQKLVGAIQWLQNIIGIPPDWMISLFELLKEKAPWEL</sequence>
<evidence type="ECO:0000256" key="2">
    <source>
        <dbReference type="ARBA" id="ARBA00022695"/>
    </source>
</evidence>
<evidence type="ECO:0000256" key="3">
    <source>
        <dbReference type="ARBA" id="ARBA00022722"/>
    </source>
</evidence>
<dbReference type="OrthoDB" id="6773263at2759"/>
<dbReference type="PANTHER" id="PTHR41694:SF3">
    <property type="entry name" value="RNA-DIRECTED DNA POLYMERASE-RELATED"/>
    <property type="match status" value="1"/>
</dbReference>
<keyword evidence="6" id="KW-0695">RNA-directed DNA polymerase</keyword>
<evidence type="ECO:0000256" key="6">
    <source>
        <dbReference type="ARBA" id="ARBA00022918"/>
    </source>
</evidence>
<reference evidence="8 9" key="1">
    <citation type="submission" date="2019-09" db="EMBL/GenBank/DDBJ databases">
        <title>Bird 10,000 Genomes (B10K) Project - Family phase.</title>
        <authorList>
            <person name="Zhang G."/>
        </authorList>
    </citation>
    <scope>NUCLEOTIDE SEQUENCE [LARGE SCALE GENOMIC DNA]</scope>
    <source>
        <strain evidence="8">B10K-DU-008-62</strain>
        <tissue evidence="8">Mixed tissue sample</tissue>
    </source>
</reference>
<keyword evidence="4" id="KW-0255">Endonuclease</keyword>
<evidence type="ECO:0000256" key="1">
    <source>
        <dbReference type="ARBA" id="ARBA00022679"/>
    </source>
</evidence>
<dbReference type="GO" id="GO:0035613">
    <property type="term" value="F:RNA stem-loop binding"/>
    <property type="evidence" value="ECO:0007669"/>
    <property type="project" value="TreeGrafter"/>
</dbReference>
<dbReference type="SUPFAM" id="SSF56672">
    <property type="entry name" value="DNA/RNA polymerases"/>
    <property type="match status" value="1"/>
</dbReference>
<evidence type="ECO:0000313" key="8">
    <source>
        <dbReference type="EMBL" id="NXL69076.1"/>
    </source>
</evidence>
<dbReference type="Gene3D" id="3.30.70.270">
    <property type="match status" value="1"/>
</dbReference>
<dbReference type="AlphaFoldDB" id="A0A7L0UPQ6"/>
<proteinExistence type="predicted"/>
<dbReference type="InterPro" id="IPR043502">
    <property type="entry name" value="DNA/RNA_pol_sf"/>
</dbReference>
<keyword evidence="2" id="KW-0548">Nucleotidyltransferase</keyword>
<dbReference type="EMBL" id="VXAQ01006631">
    <property type="protein sequence ID" value="NXL69076.1"/>
    <property type="molecule type" value="Genomic_DNA"/>
</dbReference>
<evidence type="ECO:0000256" key="4">
    <source>
        <dbReference type="ARBA" id="ARBA00022759"/>
    </source>
</evidence>
<dbReference type="InterPro" id="IPR010661">
    <property type="entry name" value="RVT_thumb"/>
</dbReference>
<keyword evidence="3" id="KW-0540">Nuclease</keyword>
<keyword evidence="5" id="KW-0378">Hydrolase</keyword>
<feature type="domain" description="Reverse transcriptase thumb" evidence="7">
    <location>
        <begin position="15"/>
        <end position="62"/>
    </location>
</feature>
<keyword evidence="1" id="KW-0808">Transferase</keyword>
<dbReference type="PANTHER" id="PTHR41694">
    <property type="entry name" value="ENDOGENOUS RETROVIRUS GROUP K MEMBER POL PROTEIN"/>
    <property type="match status" value="1"/>
</dbReference>
<dbReference type="GO" id="GO:0016787">
    <property type="term" value="F:hydrolase activity"/>
    <property type="evidence" value="ECO:0007669"/>
    <property type="project" value="UniProtKB-KW"/>
</dbReference>
<gene>
    <name evidence="8" type="primary">Ervk8_1</name>
    <name evidence="8" type="ORF">CHOACU_R14942</name>
</gene>
<feature type="non-terminal residue" evidence="8">
    <location>
        <position position="66"/>
    </location>
</feature>
<keyword evidence="9" id="KW-1185">Reference proteome</keyword>
<dbReference type="GO" id="GO:0003964">
    <property type="term" value="F:RNA-directed DNA polymerase activity"/>
    <property type="evidence" value="ECO:0007669"/>
    <property type="project" value="UniProtKB-KW"/>
</dbReference>
<feature type="non-terminal residue" evidence="8">
    <location>
        <position position="1"/>
    </location>
</feature>
<comment type="caution">
    <text evidence="8">The sequence shown here is derived from an EMBL/GenBank/DDBJ whole genome shotgun (WGS) entry which is preliminary data.</text>
</comment>
<dbReference type="Proteomes" id="UP000568556">
    <property type="component" value="Unassembled WGS sequence"/>
</dbReference>
<protein>
    <submittedName>
        <fullName evidence="8">POK8 protein</fullName>
    </submittedName>
</protein>
<accession>A0A7L0UPQ6</accession>